<proteinExistence type="predicted"/>
<evidence type="ECO:0000313" key="4">
    <source>
        <dbReference type="EMBL" id="CAB4221839.1"/>
    </source>
</evidence>
<evidence type="ECO:0000313" key="1">
    <source>
        <dbReference type="EMBL" id="CAB4144885.1"/>
    </source>
</evidence>
<evidence type="ECO:0000313" key="3">
    <source>
        <dbReference type="EMBL" id="CAB4190629.1"/>
    </source>
</evidence>
<evidence type="ECO:0000313" key="2">
    <source>
        <dbReference type="EMBL" id="CAB4180423.1"/>
    </source>
</evidence>
<dbReference type="EMBL" id="LR797152">
    <property type="protein sequence ID" value="CAB4190629.1"/>
    <property type="molecule type" value="Genomic_DNA"/>
</dbReference>
<accession>A0A6J5R198</accession>
<organism evidence="3">
    <name type="scientific">uncultured Caudovirales phage</name>
    <dbReference type="NCBI Taxonomy" id="2100421"/>
    <lineage>
        <taxon>Viruses</taxon>
        <taxon>Duplodnaviria</taxon>
        <taxon>Heunggongvirae</taxon>
        <taxon>Uroviricota</taxon>
        <taxon>Caudoviricetes</taxon>
        <taxon>Peduoviridae</taxon>
        <taxon>Maltschvirus</taxon>
        <taxon>Maltschvirus maltsch</taxon>
    </lineage>
</organism>
<dbReference type="EMBL" id="LR796996">
    <property type="protein sequence ID" value="CAB4180423.1"/>
    <property type="molecule type" value="Genomic_DNA"/>
</dbReference>
<dbReference type="EMBL" id="LR796439">
    <property type="protein sequence ID" value="CAB4144885.1"/>
    <property type="molecule type" value="Genomic_DNA"/>
</dbReference>
<protein>
    <submittedName>
        <fullName evidence="3">Uncharacterized protein</fullName>
    </submittedName>
</protein>
<name>A0A6J5R198_9CAUD</name>
<dbReference type="EMBL" id="LR797505">
    <property type="protein sequence ID" value="CAB4221839.1"/>
    <property type="molecule type" value="Genomic_DNA"/>
</dbReference>
<gene>
    <name evidence="2" type="ORF">UFOVP1045_26</name>
    <name evidence="3" type="ORF">UFOVP1194_80</name>
    <name evidence="4" type="ORF">UFOVP1641_76</name>
    <name evidence="1" type="ORF">UFOVP466_79</name>
</gene>
<reference evidence="3" key="1">
    <citation type="submission" date="2020-05" db="EMBL/GenBank/DDBJ databases">
        <authorList>
            <person name="Chiriac C."/>
            <person name="Salcher M."/>
            <person name="Ghai R."/>
            <person name="Kavagutti S V."/>
        </authorList>
    </citation>
    <scope>NUCLEOTIDE SEQUENCE</scope>
</reference>
<sequence>MAVDHTTEYLVWDDVEAGSVVLKRNAGNTTVSIGVMLREELTSADGTIEGVGVDAKAIRFVVPNILLNPTALGRVIKRNDVIVGADTISYQVLSVDKVFAGAEWTCVTTPER</sequence>